<dbReference type="Proteomes" id="UP000828236">
    <property type="component" value="Unassembled WGS sequence"/>
</dbReference>
<reference evidence="6" key="2">
    <citation type="journal article" date="2021" name="World Allergy Organ. J.">
        <title>Chromosome-level assembly of Dermatophagoides farinae genome and transcriptome reveals two novel allergens Der f 37 and Der f 39.</title>
        <authorList>
            <person name="Chen J."/>
            <person name="Cai Z."/>
            <person name="Fan D."/>
            <person name="Hu J."/>
            <person name="Hou Y."/>
            <person name="He Y."/>
            <person name="Zhang Z."/>
            <person name="Zhao Z."/>
            <person name="Gao P."/>
            <person name="Hu W."/>
            <person name="Sun J."/>
            <person name="Li J."/>
            <person name="Ji K."/>
        </authorList>
    </citation>
    <scope>NUCLEOTIDE SEQUENCE</scope>
    <source>
        <strain evidence="6">JKM2019</strain>
    </source>
</reference>
<dbReference type="EMBL" id="SDOV01000001">
    <property type="protein sequence ID" value="KAH7646616.1"/>
    <property type="molecule type" value="Genomic_DNA"/>
</dbReference>
<comment type="caution">
    <text evidence="6">The sequence shown here is derived from an EMBL/GenBank/DDBJ whole genome shotgun (WGS) entry which is preliminary data.</text>
</comment>
<dbReference type="OrthoDB" id="444325at2759"/>
<feature type="region of interest" description="Disordered" evidence="3">
    <location>
        <begin position="305"/>
        <end position="351"/>
    </location>
</feature>
<evidence type="ECO:0000256" key="2">
    <source>
        <dbReference type="SAM" id="Coils"/>
    </source>
</evidence>
<feature type="compositionally biased region" description="Basic and acidic residues" evidence="3">
    <location>
        <begin position="330"/>
        <end position="351"/>
    </location>
</feature>
<evidence type="ECO:0000259" key="4">
    <source>
        <dbReference type="Pfam" id="PF04676"/>
    </source>
</evidence>
<dbReference type="PANTHER" id="PTHR12072:SF4">
    <property type="entry name" value="CWF19-LIKE PROTEIN 1"/>
    <property type="match status" value="1"/>
</dbReference>
<reference evidence="6" key="1">
    <citation type="submission" date="2020-06" db="EMBL/GenBank/DDBJ databases">
        <authorList>
            <person name="Ji K."/>
            <person name="Li J."/>
        </authorList>
    </citation>
    <scope>NUCLEOTIDE SEQUENCE</scope>
    <source>
        <strain evidence="6">JKM2019</strain>
        <tissue evidence="6">Whole body</tissue>
    </source>
</reference>
<gene>
    <name evidence="6" type="ORF">HUG17_2154</name>
</gene>
<evidence type="ECO:0000259" key="5">
    <source>
        <dbReference type="Pfam" id="PF04677"/>
    </source>
</evidence>
<dbReference type="InterPro" id="IPR006767">
    <property type="entry name" value="Cwf19-like_C_dom-2"/>
</dbReference>
<dbReference type="Pfam" id="PF04677">
    <property type="entry name" value="CwfJ_C_1"/>
    <property type="match status" value="1"/>
</dbReference>
<feature type="compositionally biased region" description="Polar residues" evidence="3">
    <location>
        <begin position="305"/>
        <end position="317"/>
    </location>
</feature>
<dbReference type="SUPFAM" id="SSF54197">
    <property type="entry name" value="HIT-like"/>
    <property type="match status" value="1"/>
</dbReference>
<comment type="similarity">
    <text evidence="1">Belongs to the CWF19 family.</text>
</comment>
<dbReference type="GO" id="GO:0000398">
    <property type="term" value="P:mRNA splicing, via spliceosome"/>
    <property type="evidence" value="ECO:0007669"/>
    <property type="project" value="TreeGrafter"/>
</dbReference>
<keyword evidence="2" id="KW-0175">Coiled coil</keyword>
<dbReference type="GO" id="GO:0061632">
    <property type="term" value="F:RNA lariat debranching enzyme activator activity"/>
    <property type="evidence" value="ECO:0007669"/>
    <property type="project" value="TreeGrafter"/>
</dbReference>
<evidence type="ECO:0000313" key="6">
    <source>
        <dbReference type="EMBL" id="KAH7646616.1"/>
    </source>
</evidence>
<feature type="coiled-coil region" evidence="2">
    <location>
        <begin position="403"/>
        <end position="430"/>
    </location>
</feature>
<evidence type="ECO:0000256" key="3">
    <source>
        <dbReference type="SAM" id="MobiDB-lite"/>
    </source>
</evidence>
<organism evidence="6">
    <name type="scientific">Dermatophagoides farinae</name>
    <name type="common">American house dust mite</name>
    <dbReference type="NCBI Taxonomy" id="6954"/>
    <lineage>
        <taxon>Eukaryota</taxon>
        <taxon>Metazoa</taxon>
        <taxon>Ecdysozoa</taxon>
        <taxon>Arthropoda</taxon>
        <taxon>Chelicerata</taxon>
        <taxon>Arachnida</taxon>
        <taxon>Acari</taxon>
        <taxon>Acariformes</taxon>
        <taxon>Sarcoptiformes</taxon>
        <taxon>Astigmata</taxon>
        <taxon>Psoroptidia</taxon>
        <taxon>Analgoidea</taxon>
        <taxon>Pyroglyphidae</taxon>
        <taxon>Dermatophagoidinae</taxon>
        <taxon>Dermatophagoides</taxon>
    </lineage>
</organism>
<dbReference type="GO" id="GO:0071014">
    <property type="term" value="C:post-mRNA release spliceosomal complex"/>
    <property type="evidence" value="ECO:0007669"/>
    <property type="project" value="TreeGrafter"/>
</dbReference>
<dbReference type="InterPro" id="IPR040194">
    <property type="entry name" value="Cwf19-like"/>
</dbReference>
<dbReference type="InterPro" id="IPR006768">
    <property type="entry name" value="Cwf19-like_C_dom-1"/>
</dbReference>
<sequence length="568" mass="66173">MASNSLKILIAGSVKGQYEKLFKRVADVNRKAGPFDLLLCVGDFFGTDIVAYNELINGSTELPNVPTYILSRIPHQQMLQFHPNLNEFDQGCELIDGVTFLGRAGVLTTSLGLRIAYLNGRYRKSSTNNNNDDDDDKDLDYFTDKEYESLMMSCQSSSDVIDILLTIEWPKNVFNHTGVDVDDSIMAMIDDSSSLKISQLCNSLRPRYHFVGGLVDWHFERVPYRNHKVLIDTARNVTRLLSMANVNNVKKMKWIYAFNMVPSRYLTAQEIASQPAGVTENPYRNALQEQREQDTIEQDHSNQFRYDLSQNRSNNDNNGRKFNDKRKRSDNHPHHRQEDHRHRQQKERKTNDVIEQQNCWFCLASPDVDKSLIVSIGDHSYLALAKGGLTDDHMMILPIEHIRSTVEIKNNDLREEIEKFKQSLKQFYQQKSMIPIFFERNFKSAHFQIQVLGLPQTKISSLRQAVDEVFEKFECHEILLKDELDDMITENVPYFYFECPDHYKFVVRIQVKREFFPIQIGRQLMAHKLLLNCPERIDWKYCARNVTKSATELAHTIRESFRPFDFTL</sequence>
<dbReference type="InterPro" id="IPR036265">
    <property type="entry name" value="HIT-like_sf"/>
</dbReference>
<dbReference type="AlphaFoldDB" id="A0A9D4P8D5"/>
<protein>
    <submittedName>
        <fullName evidence="6">Cwf19-like protein 1</fullName>
    </submittedName>
</protein>
<dbReference type="CDD" id="cd07380">
    <property type="entry name" value="MPP_CWF19_N"/>
    <property type="match status" value="1"/>
</dbReference>
<proteinExistence type="inferred from homology"/>
<evidence type="ECO:0000256" key="1">
    <source>
        <dbReference type="ARBA" id="ARBA00006795"/>
    </source>
</evidence>
<feature type="domain" description="Cwf19-like protein C-terminal" evidence="4">
    <location>
        <begin position="476"/>
        <end position="567"/>
    </location>
</feature>
<accession>A0A9D4P8D5</accession>
<dbReference type="Pfam" id="PF04676">
    <property type="entry name" value="CwfJ_C_2"/>
    <property type="match status" value="1"/>
</dbReference>
<feature type="domain" description="Cwf19-like C-terminal" evidence="5">
    <location>
        <begin position="349"/>
        <end position="461"/>
    </location>
</feature>
<name>A0A9D4P8D5_DERFA</name>
<dbReference type="PANTHER" id="PTHR12072">
    <property type="entry name" value="CWF19, CELL CYCLE CONTROL PROTEIN"/>
    <property type="match status" value="1"/>
</dbReference>